<dbReference type="Proteomes" id="UP001161697">
    <property type="component" value="Unassembled WGS sequence"/>
</dbReference>
<evidence type="ECO:0000313" key="1">
    <source>
        <dbReference type="EMBL" id="MDH1340555.1"/>
    </source>
</evidence>
<dbReference type="EMBL" id="JAOCJE010000001">
    <property type="protein sequence ID" value="MDH1340555.1"/>
    <property type="molecule type" value="Genomic_DNA"/>
</dbReference>
<protein>
    <submittedName>
        <fullName evidence="1">DUF2717 domain-containing protein</fullName>
    </submittedName>
</protein>
<dbReference type="AlphaFoldDB" id="A0AA42QBK0"/>
<evidence type="ECO:0000313" key="2">
    <source>
        <dbReference type="Proteomes" id="UP001161697"/>
    </source>
</evidence>
<organism evidence="1 2">
    <name type="scientific">Ectopseudomonas oleovorans</name>
    <name type="common">Pseudomonas oleovorans</name>
    <dbReference type="NCBI Taxonomy" id="301"/>
    <lineage>
        <taxon>Bacteria</taxon>
        <taxon>Pseudomonadati</taxon>
        <taxon>Pseudomonadota</taxon>
        <taxon>Gammaproteobacteria</taxon>
        <taxon>Pseudomonadales</taxon>
        <taxon>Pseudomonadaceae</taxon>
        <taxon>Ectopseudomonas</taxon>
    </lineage>
</organism>
<proteinExistence type="predicted"/>
<dbReference type="RefSeq" id="WP_279534628.1">
    <property type="nucleotide sequence ID" value="NZ_CP104579.1"/>
</dbReference>
<accession>A0AA42QBK0</accession>
<gene>
    <name evidence="1" type="ORF">N5J11_15235</name>
</gene>
<dbReference type="Pfam" id="PF10911">
    <property type="entry name" value="T7-like_Y65"/>
    <property type="match status" value="1"/>
</dbReference>
<reference evidence="1" key="1">
    <citation type="submission" date="2022-09" db="EMBL/GenBank/DDBJ databases">
        <title>Intensive care unit water sources are persistently colonized with multi-drug resistant bacteria and are the site of extensive horizontal gene transfer of antibiotic resistance genes.</title>
        <authorList>
            <person name="Diorio-Toth L."/>
        </authorList>
    </citation>
    <scope>NUCLEOTIDE SEQUENCE</scope>
    <source>
        <strain evidence="1">GD03704</strain>
    </source>
</reference>
<dbReference type="InterPro" id="IPR020121">
    <property type="entry name" value="Phage_T7-like_6.5"/>
</dbReference>
<comment type="caution">
    <text evidence="1">The sequence shown here is derived from an EMBL/GenBank/DDBJ whole genome shotgun (WGS) entry which is preliminary data.</text>
</comment>
<name>A0AA42QBK0_ECTOL</name>
<sequence>MLSQIKHYLENPEYIPPIPNATSEYLKARLNHSYLLRTGALDDLRRSGMSEAAILGFIEGAAAAVEIIELMEEAQAQRLEEQQVT</sequence>